<sequence length="146" mass="15363">MIGELGMAVQEVLSAFGVEVAHLRAKETDFHRVEGFLCIITGLLERDGERKGIMSLELDRKAASLLAGVMIGDPEAFSSEMGLSALSELATMVCGTFLARLDVPLLATPPTGVVGEGLQGILNVMPARKVELRLGEGLLVAGLSLS</sequence>
<proteinExistence type="predicted"/>
<dbReference type="AlphaFoldDB" id="A0A7V3YHV3"/>
<evidence type="ECO:0000256" key="1">
    <source>
        <dbReference type="ARBA" id="ARBA00022500"/>
    </source>
</evidence>
<evidence type="ECO:0000259" key="2">
    <source>
        <dbReference type="Pfam" id="PF13690"/>
    </source>
</evidence>
<reference evidence="3" key="1">
    <citation type="journal article" date="2020" name="mSystems">
        <title>Genome- and Community-Level Interaction Insights into Carbon Utilization and Element Cycling Functions of Hydrothermarchaeota in Hydrothermal Sediment.</title>
        <authorList>
            <person name="Zhou Z."/>
            <person name="Liu Y."/>
            <person name="Xu W."/>
            <person name="Pan J."/>
            <person name="Luo Z.H."/>
            <person name="Li M."/>
        </authorList>
    </citation>
    <scope>NUCLEOTIDE SEQUENCE [LARGE SCALE GENOMIC DNA]</scope>
    <source>
        <strain evidence="3">SpSt-747</strain>
    </source>
</reference>
<feature type="domain" description="Chemotaxis phosphatase CheX-like" evidence="2">
    <location>
        <begin position="40"/>
        <end position="118"/>
    </location>
</feature>
<comment type="caution">
    <text evidence="3">The sequence shown here is derived from an EMBL/GenBank/DDBJ whole genome shotgun (WGS) entry which is preliminary data.</text>
</comment>
<organism evidence="3">
    <name type="scientific">Candidatus Caldatribacterium californiense</name>
    <dbReference type="NCBI Taxonomy" id="1454726"/>
    <lineage>
        <taxon>Bacteria</taxon>
        <taxon>Pseudomonadati</taxon>
        <taxon>Atribacterota</taxon>
        <taxon>Atribacteria</taxon>
        <taxon>Atribacterales</taxon>
        <taxon>Candidatus Caldatribacteriaceae</taxon>
        <taxon>Candidatus Caldatribacterium</taxon>
    </lineage>
</organism>
<protein>
    <submittedName>
        <fullName evidence="3">Chemotaxis protein CheX</fullName>
    </submittedName>
</protein>
<dbReference type="Pfam" id="PF13690">
    <property type="entry name" value="CheX"/>
    <property type="match status" value="1"/>
</dbReference>
<dbReference type="SUPFAM" id="SSF103039">
    <property type="entry name" value="CheC-like"/>
    <property type="match status" value="1"/>
</dbReference>
<dbReference type="InterPro" id="IPR028051">
    <property type="entry name" value="CheX-like_dom"/>
</dbReference>
<dbReference type="EMBL" id="DTFV01000126">
    <property type="protein sequence ID" value="HGI31387.1"/>
    <property type="molecule type" value="Genomic_DNA"/>
</dbReference>
<name>A0A7V3YHV3_9BACT</name>
<gene>
    <name evidence="3" type="ORF">ENV30_08815</name>
</gene>
<dbReference type="InterPro" id="IPR028976">
    <property type="entry name" value="CheC-like_sf"/>
</dbReference>
<accession>A0A7V3YHV3</accession>
<dbReference type="GO" id="GO:0006935">
    <property type="term" value="P:chemotaxis"/>
    <property type="evidence" value="ECO:0007669"/>
    <property type="project" value="UniProtKB-KW"/>
</dbReference>
<dbReference type="Gene3D" id="3.40.1550.10">
    <property type="entry name" value="CheC-like"/>
    <property type="match status" value="1"/>
</dbReference>
<keyword evidence="1" id="KW-0145">Chemotaxis</keyword>
<evidence type="ECO:0000313" key="3">
    <source>
        <dbReference type="EMBL" id="HGI31387.1"/>
    </source>
</evidence>